<evidence type="ECO:0000256" key="1">
    <source>
        <dbReference type="SAM" id="MobiDB-lite"/>
    </source>
</evidence>
<evidence type="ECO:0000313" key="2">
    <source>
        <dbReference type="EMBL" id="KAK5607677.1"/>
    </source>
</evidence>
<comment type="caution">
    <text evidence="2">The sequence shown here is derived from an EMBL/GenBank/DDBJ whole genome shotgun (WGS) entry which is preliminary data.</text>
</comment>
<protein>
    <submittedName>
        <fullName evidence="2">Uncharacterized protein</fullName>
    </submittedName>
</protein>
<dbReference type="AlphaFoldDB" id="A0AAV9RFH9"/>
<evidence type="ECO:0000313" key="3">
    <source>
        <dbReference type="Proteomes" id="UP001311232"/>
    </source>
</evidence>
<feature type="compositionally biased region" description="Polar residues" evidence="1">
    <location>
        <begin position="22"/>
        <end position="38"/>
    </location>
</feature>
<proteinExistence type="predicted"/>
<gene>
    <name evidence="2" type="ORF">CRENBAI_024038</name>
</gene>
<organism evidence="2 3">
    <name type="scientific">Crenichthys baileyi</name>
    <name type="common">White River springfish</name>
    <dbReference type="NCBI Taxonomy" id="28760"/>
    <lineage>
        <taxon>Eukaryota</taxon>
        <taxon>Metazoa</taxon>
        <taxon>Chordata</taxon>
        <taxon>Craniata</taxon>
        <taxon>Vertebrata</taxon>
        <taxon>Euteleostomi</taxon>
        <taxon>Actinopterygii</taxon>
        <taxon>Neopterygii</taxon>
        <taxon>Teleostei</taxon>
        <taxon>Neoteleostei</taxon>
        <taxon>Acanthomorphata</taxon>
        <taxon>Ovalentaria</taxon>
        <taxon>Atherinomorphae</taxon>
        <taxon>Cyprinodontiformes</taxon>
        <taxon>Goodeidae</taxon>
        <taxon>Crenichthys</taxon>
    </lineage>
</organism>
<accession>A0AAV9RFH9</accession>
<dbReference type="EMBL" id="JAHHUM010002018">
    <property type="protein sequence ID" value="KAK5607677.1"/>
    <property type="molecule type" value="Genomic_DNA"/>
</dbReference>
<feature type="region of interest" description="Disordered" evidence="1">
    <location>
        <begin position="1"/>
        <end position="130"/>
    </location>
</feature>
<sequence length="215" mass="23469">MAGIPGSGGQQQSQATREKASRQGSHTLSTESGCQQGTGAVAPRPKRRRAPSPETQPHHHPQPRRPSPGTGPQGPHQAVETPQSPRHVGQVLALCSSQNPEGPRHPHGDIRDPQAIPTPPVPTKPARSSWLEPGDYTMPLEHRGMVFVYQPLVVVVYSVGSDKPINPVTVALHKPHRPNFIFMDNNTQLIKVASLGNSCWRLGYLEWSDLLFLQT</sequence>
<reference evidence="2 3" key="1">
    <citation type="submission" date="2021-06" db="EMBL/GenBank/DDBJ databases">
        <authorList>
            <person name="Palmer J.M."/>
        </authorList>
    </citation>
    <scope>NUCLEOTIDE SEQUENCE [LARGE SCALE GENOMIC DNA]</scope>
    <source>
        <strain evidence="2 3">MEX-2019</strain>
        <tissue evidence="2">Muscle</tissue>
    </source>
</reference>
<feature type="compositionally biased region" description="Basic and acidic residues" evidence="1">
    <location>
        <begin position="102"/>
        <end position="112"/>
    </location>
</feature>
<dbReference type="Proteomes" id="UP001311232">
    <property type="component" value="Unassembled WGS sequence"/>
</dbReference>
<name>A0AAV9RFH9_9TELE</name>
<keyword evidence="3" id="KW-1185">Reference proteome</keyword>